<dbReference type="HOGENOM" id="CLU_058751_2_0_1"/>
<dbReference type="PANTHER" id="PTHR22093">
    <property type="entry name" value="LEUKOCYTE RECEPTOR CLUSTER LRC MEMBER 1"/>
    <property type="match status" value="1"/>
</dbReference>
<reference evidence="3" key="1">
    <citation type="submission" date="2015-05" db="UniProtKB">
        <authorList>
            <consortium name="EnsemblMetazoa"/>
        </authorList>
    </citation>
    <scope>IDENTIFICATION</scope>
</reference>
<evidence type="ECO:0000259" key="2">
    <source>
        <dbReference type="SMART" id="SM01083"/>
    </source>
</evidence>
<feature type="region of interest" description="Disordered" evidence="1">
    <location>
        <begin position="57"/>
        <end position="77"/>
    </location>
</feature>
<feature type="region of interest" description="Disordered" evidence="1">
    <location>
        <begin position="170"/>
        <end position="271"/>
    </location>
</feature>
<sequence>MNILPKKRWHVRTKENIARVRRDEAKAAEEEKERTRKIELAEKEARTNLLRSKARSKYDGRVDVEGKEENKSPKGGHINFFEELEKGQAHFNEGNKEYEKEKKDEKEKYEKQIGYLTYLGQDTVEATGKVSWFNKLPERLLSTDTSEVGIDKKCLLDPLNKINYYLKKKDEPTCSKEKGNSSRSKKKSKEKKSKKKRKHSPVSEVDKPKFNLEELRAKRLKRESQEKERAEKLLAKLRGEPVKDSSLKEEPLIKQKYNSQFNPHLAKQNFS</sequence>
<accession>T1HPZ0</accession>
<feature type="compositionally biased region" description="Basic and acidic residues" evidence="1">
    <location>
        <begin position="57"/>
        <end position="72"/>
    </location>
</feature>
<dbReference type="InterPro" id="IPR019339">
    <property type="entry name" value="CIR_N_dom"/>
</dbReference>
<dbReference type="EnsemblMetazoa" id="RPRC006114-RA">
    <property type="protein sequence ID" value="RPRC006114-PA"/>
    <property type="gene ID" value="RPRC006114"/>
</dbReference>
<dbReference type="PANTHER" id="PTHR22093:SF0">
    <property type="entry name" value="LEUKOCYTE RECEPTOR CLUSTER MEMBER 1"/>
    <property type="match status" value="1"/>
</dbReference>
<feature type="compositionally biased region" description="Basic and acidic residues" evidence="1">
    <location>
        <begin position="204"/>
        <end position="253"/>
    </location>
</feature>
<organism evidence="3 4">
    <name type="scientific">Rhodnius prolixus</name>
    <name type="common">Triatomid bug</name>
    <dbReference type="NCBI Taxonomy" id="13249"/>
    <lineage>
        <taxon>Eukaryota</taxon>
        <taxon>Metazoa</taxon>
        <taxon>Ecdysozoa</taxon>
        <taxon>Arthropoda</taxon>
        <taxon>Hexapoda</taxon>
        <taxon>Insecta</taxon>
        <taxon>Pterygota</taxon>
        <taxon>Neoptera</taxon>
        <taxon>Paraneoptera</taxon>
        <taxon>Hemiptera</taxon>
        <taxon>Heteroptera</taxon>
        <taxon>Panheteroptera</taxon>
        <taxon>Cimicomorpha</taxon>
        <taxon>Reduviidae</taxon>
        <taxon>Triatominae</taxon>
        <taxon>Rhodnius</taxon>
    </lineage>
</organism>
<dbReference type="RefSeq" id="XP_073976786.1">
    <property type="nucleotide sequence ID" value="XM_074120685.1"/>
</dbReference>
<proteinExistence type="predicted"/>
<feature type="compositionally biased region" description="Basic residues" evidence="1">
    <location>
        <begin position="183"/>
        <end position="200"/>
    </location>
</feature>
<dbReference type="Proteomes" id="UP000015103">
    <property type="component" value="Unassembled WGS sequence"/>
</dbReference>
<dbReference type="STRING" id="13249.T1HPZ0"/>
<feature type="compositionally biased region" description="Basic and acidic residues" evidence="1">
    <location>
        <begin position="170"/>
        <end position="180"/>
    </location>
</feature>
<dbReference type="eggNOG" id="ENOG502RZ97">
    <property type="taxonomic scope" value="Eukaryota"/>
</dbReference>
<dbReference type="SMART" id="SM01083">
    <property type="entry name" value="Cir_N"/>
    <property type="match status" value="1"/>
</dbReference>
<dbReference type="EMBL" id="ACPB03013617">
    <property type="status" value="NOT_ANNOTATED_CDS"/>
    <property type="molecule type" value="Genomic_DNA"/>
</dbReference>
<feature type="compositionally biased region" description="Polar residues" evidence="1">
    <location>
        <begin position="256"/>
        <end position="271"/>
    </location>
</feature>
<dbReference type="VEuPathDB" id="VectorBase:RPRC006114"/>
<dbReference type="InParanoid" id="T1HPZ0"/>
<feature type="domain" description="CBF1-interacting co-repressor CIR N-terminal" evidence="2">
    <location>
        <begin position="8"/>
        <end position="44"/>
    </location>
</feature>
<dbReference type="InterPro" id="IPR039875">
    <property type="entry name" value="LENG1-like"/>
</dbReference>
<dbReference type="AlphaFoldDB" id="T1HPZ0"/>
<dbReference type="FunCoup" id="T1HPZ0">
    <property type="interactions" value="57"/>
</dbReference>
<protein>
    <submittedName>
        <fullName evidence="3">Cir_N domain-containing protein</fullName>
    </submittedName>
</protein>
<dbReference type="Pfam" id="PF10197">
    <property type="entry name" value="Cir_N"/>
    <property type="match status" value="1"/>
</dbReference>
<evidence type="ECO:0000313" key="3">
    <source>
        <dbReference type="EnsemblMetazoa" id="RPRC006114-PA"/>
    </source>
</evidence>
<evidence type="ECO:0000313" key="4">
    <source>
        <dbReference type="Proteomes" id="UP000015103"/>
    </source>
</evidence>
<name>T1HPZ0_RHOPR</name>
<keyword evidence="4" id="KW-1185">Reference proteome</keyword>
<dbReference type="GeneID" id="141450343"/>
<dbReference type="OMA" id="WYEELPK"/>
<evidence type="ECO:0000256" key="1">
    <source>
        <dbReference type="SAM" id="MobiDB-lite"/>
    </source>
</evidence>